<dbReference type="AlphaFoldDB" id="A0A379Y3G7"/>
<dbReference type="EMBL" id="UGXK01000002">
    <property type="protein sequence ID" value="SUI39621.1"/>
    <property type="molecule type" value="Genomic_DNA"/>
</dbReference>
<organism evidence="1 2">
    <name type="scientific">Salmonella enterica I</name>
    <dbReference type="NCBI Taxonomy" id="59201"/>
    <lineage>
        <taxon>Bacteria</taxon>
        <taxon>Pseudomonadati</taxon>
        <taxon>Pseudomonadota</taxon>
        <taxon>Gammaproteobacteria</taxon>
        <taxon>Enterobacterales</taxon>
        <taxon>Enterobacteriaceae</taxon>
        <taxon>Salmonella</taxon>
    </lineage>
</organism>
<dbReference type="Proteomes" id="UP000255534">
    <property type="component" value="Unassembled WGS sequence"/>
</dbReference>
<evidence type="ECO:0000313" key="1">
    <source>
        <dbReference type="EMBL" id="SUI39621.1"/>
    </source>
</evidence>
<reference evidence="1 2" key="1">
    <citation type="submission" date="2018-06" db="EMBL/GenBank/DDBJ databases">
        <authorList>
            <consortium name="Pathogen Informatics"/>
            <person name="Doyle S."/>
        </authorList>
    </citation>
    <scope>NUCLEOTIDE SEQUENCE [LARGE SCALE GENOMIC DNA]</scope>
    <source>
        <strain evidence="1 2">NCTC5798</strain>
    </source>
</reference>
<gene>
    <name evidence="1" type="ORF">NCTC5798_06062</name>
</gene>
<proteinExistence type="predicted"/>
<sequence length="55" mass="6398">MTMELASRENFRGNVISLLTHAEEMAVKHLSDTYRLQHCTTIRLKSWCALYGQSR</sequence>
<protein>
    <submittedName>
        <fullName evidence="1">Uncharacterized protein</fullName>
    </submittedName>
</protein>
<evidence type="ECO:0000313" key="2">
    <source>
        <dbReference type="Proteomes" id="UP000255534"/>
    </source>
</evidence>
<accession>A0A379Y3G7</accession>
<name>A0A379Y3G7_SALET</name>